<gene>
    <name evidence="2" type="ORF">GPECTOR_78g75</name>
</gene>
<dbReference type="AlphaFoldDB" id="A0A150G204"/>
<feature type="domain" description="Peptidase M11 gametolysin" evidence="1">
    <location>
        <begin position="98"/>
        <end position="438"/>
    </location>
</feature>
<name>A0A150G204_GONPE</name>
<organism evidence="2 3">
    <name type="scientific">Gonium pectorale</name>
    <name type="common">Green alga</name>
    <dbReference type="NCBI Taxonomy" id="33097"/>
    <lineage>
        <taxon>Eukaryota</taxon>
        <taxon>Viridiplantae</taxon>
        <taxon>Chlorophyta</taxon>
        <taxon>core chlorophytes</taxon>
        <taxon>Chlorophyceae</taxon>
        <taxon>CS clade</taxon>
        <taxon>Chlamydomonadales</taxon>
        <taxon>Volvocaceae</taxon>
        <taxon>Gonium</taxon>
    </lineage>
</organism>
<protein>
    <recommendedName>
        <fullName evidence="1">Peptidase M11 gametolysin domain-containing protein</fullName>
    </recommendedName>
</protein>
<proteinExistence type="predicted"/>
<dbReference type="InterPro" id="IPR008752">
    <property type="entry name" value="Peptidase_M11"/>
</dbReference>
<sequence length="533" mass="57372">MVRDPVTNATGDIPGCTTPRLTLAVGSAASEARFQYGILSGDVANVTLVRTPTDVRRRALAEGLTAPQFSPKRVGGIKLAKDQKEQKEIYTGTPIDLRSVVYIFDLSSCNASDPGWKPSVTKEAIQNCVLFNSSSPVNNALDRFYTICSYDKTFLKPSNVTVVGPVSLPCRGSIPRNTTVGAETIERTNATVQDWWDFSSFCGASEQAAWQRNAEAWAVNAASSNPKLAALIRTAVDRRRNIYILPTNVKCPWEGYGDVTCTKPICDTYIRSSSAVSSSFGAAAFLHEQMHNYGLEHSGRGVDPYGDDADVMGNFLPAGNALLCHNAPSMWRVGWATPIVDPRNGSPLYGNLTSANFSMGSNNLTLTVPSAHVTAANMVVVNLGAANNSKFSSGIPGVDTYYISYRVRAATAGAFDGGLPSKYNRTMFIHRYNGVQDERVFGARPTLLYTSSMLGTRMWHSTSASNFTIAADNNGGGLRVTLVNANSTHAIVEFCKMFSTKEICGSGNTDDGVDHDCDGLSDCSDPDCPPECF</sequence>
<dbReference type="Proteomes" id="UP000075714">
    <property type="component" value="Unassembled WGS sequence"/>
</dbReference>
<comment type="caution">
    <text evidence="2">The sequence shown here is derived from an EMBL/GenBank/DDBJ whole genome shotgun (WGS) entry which is preliminary data.</text>
</comment>
<evidence type="ECO:0000313" key="3">
    <source>
        <dbReference type="Proteomes" id="UP000075714"/>
    </source>
</evidence>
<evidence type="ECO:0000259" key="1">
    <source>
        <dbReference type="Pfam" id="PF05548"/>
    </source>
</evidence>
<evidence type="ECO:0000313" key="2">
    <source>
        <dbReference type="EMBL" id="KXZ43887.1"/>
    </source>
</evidence>
<dbReference type="EMBL" id="LSYV01000079">
    <property type="protein sequence ID" value="KXZ43887.1"/>
    <property type="molecule type" value="Genomic_DNA"/>
</dbReference>
<dbReference type="OrthoDB" id="550723at2759"/>
<accession>A0A150G204</accession>
<dbReference type="STRING" id="33097.A0A150G204"/>
<dbReference type="Pfam" id="PF05548">
    <property type="entry name" value="Peptidase_M11"/>
    <property type="match status" value="1"/>
</dbReference>
<keyword evidence="3" id="KW-1185">Reference proteome</keyword>
<reference evidence="3" key="1">
    <citation type="journal article" date="2016" name="Nat. Commun.">
        <title>The Gonium pectorale genome demonstrates co-option of cell cycle regulation during the evolution of multicellularity.</title>
        <authorList>
            <person name="Hanschen E.R."/>
            <person name="Marriage T.N."/>
            <person name="Ferris P.J."/>
            <person name="Hamaji T."/>
            <person name="Toyoda A."/>
            <person name="Fujiyama A."/>
            <person name="Neme R."/>
            <person name="Noguchi H."/>
            <person name="Minakuchi Y."/>
            <person name="Suzuki M."/>
            <person name="Kawai-Toyooka H."/>
            <person name="Smith D.R."/>
            <person name="Sparks H."/>
            <person name="Anderson J."/>
            <person name="Bakaric R."/>
            <person name="Luria V."/>
            <person name="Karger A."/>
            <person name="Kirschner M.W."/>
            <person name="Durand P.M."/>
            <person name="Michod R.E."/>
            <person name="Nozaki H."/>
            <person name="Olson B.J."/>
        </authorList>
    </citation>
    <scope>NUCLEOTIDE SEQUENCE [LARGE SCALE GENOMIC DNA]</scope>
    <source>
        <strain evidence="3">NIES-2863</strain>
    </source>
</reference>